<dbReference type="SMART" id="SM00320">
    <property type="entry name" value="WD40"/>
    <property type="match status" value="8"/>
</dbReference>
<feature type="compositionally biased region" description="Low complexity" evidence="4">
    <location>
        <begin position="588"/>
        <end position="599"/>
    </location>
</feature>
<dbReference type="Gene3D" id="2.130.10.10">
    <property type="entry name" value="YVTN repeat-like/Quinoprotein amine dehydrogenase"/>
    <property type="match status" value="2"/>
</dbReference>
<dbReference type="InterPro" id="IPR051246">
    <property type="entry name" value="WDR48"/>
</dbReference>
<feature type="region of interest" description="Disordered" evidence="4">
    <location>
        <begin position="562"/>
        <end position="600"/>
    </location>
</feature>
<protein>
    <submittedName>
        <fullName evidence="5">WD repeat-containing 48</fullName>
    </submittedName>
</protein>
<dbReference type="CDD" id="cd00200">
    <property type="entry name" value="WD40"/>
    <property type="match status" value="1"/>
</dbReference>
<reference evidence="5 6" key="1">
    <citation type="journal article" date="2018" name="Plant J.">
        <title>Genome sequences of Chlorella sorokiniana UTEX 1602 and Micractinium conductrix SAG 241.80: implications to maltose excretion by a green alga.</title>
        <authorList>
            <person name="Arriola M.B."/>
            <person name="Velmurugan N."/>
            <person name="Zhang Y."/>
            <person name="Plunkett M.H."/>
            <person name="Hondzo H."/>
            <person name="Barney B.M."/>
        </authorList>
    </citation>
    <scope>NUCLEOTIDE SEQUENCE [LARGE SCALE GENOMIC DNA]</scope>
    <source>
        <strain evidence="6">UTEX 1602</strain>
    </source>
</reference>
<dbReference type="SUPFAM" id="SSF50978">
    <property type="entry name" value="WD40 repeat-like"/>
    <property type="match status" value="1"/>
</dbReference>
<evidence type="ECO:0000256" key="3">
    <source>
        <dbReference type="PROSITE-ProRule" id="PRU00221"/>
    </source>
</evidence>
<dbReference type="InterPro" id="IPR021772">
    <property type="entry name" value="WDR48/Bun107"/>
</dbReference>
<evidence type="ECO:0000313" key="6">
    <source>
        <dbReference type="Proteomes" id="UP000239899"/>
    </source>
</evidence>
<dbReference type="AlphaFoldDB" id="A0A2P6U3X9"/>
<evidence type="ECO:0000256" key="2">
    <source>
        <dbReference type="ARBA" id="ARBA00022737"/>
    </source>
</evidence>
<feature type="repeat" description="WD" evidence="3">
    <location>
        <begin position="208"/>
        <end position="249"/>
    </location>
</feature>
<dbReference type="PROSITE" id="PS50082">
    <property type="entry name" value="WD_REPEATS_2"/>
    <property type="match status" value="3"/>
</dbReference>
<evidence type="ECO:0000313" key="5">
    <source>
        <dbReference type="EMBL" id="PRW61015.1"/>
    </source>
</evidence>
<dbReference type="PROSITE" id="PS00678">
    <property type="entry name" value="WD_REPEATS_1"/>
    <property type="match status" value="1"/>
</dbReference>
<comment type="caution">
    <text evidence="5">The sequence shown here is derived from an EMBL/GenBank/DDBJ whole genome shotgun (WGS) entry which is preliminary data.</text>
</comment>
<feature type="repeat" description="WD" evidence="3">
    <location>
        <begin position="26"/>
        <end position="58"/>
    </location>
</feature>
<gene>
    <name evidence="5" type="ORF">C2E21_0170</name>
</gene>
<dbReference type="PROSITE" id="PS50294">
    <property type="entry name" value="WD_REPEATS_REGION"/>
    <property type="match status" value="2"/>
</dbReference>
<dbReference type="PANTHER" id="PTHR19862">
    <property type="entry name" value="WD REPEAT-CONTAINING PROTEIN 48"/>
    <property type="match status" value="1"/>
</dbReference>
<dbReference type="PANTHER" id="PTHR19862:SF14">
    <property type="entry name" value="WD REPEAT-CONTAINING PROTEIN 48"/>
    <property type="match status" value="1"/>
</dbReference>
<dbReference type="InterPro" id="IPR036322">
    <property type="entry name" value="WD40_repeat_dom_sf"/>
</dbReference>
<dbReference type="Pfam" id="PF00400">
    <property type="entry name" value="WD40"/>
    <property type="match status" value="5"/>
</dbReference>
<dbReference type="Pfam" id="PF11816">
    <property type="entry name" value="DUF3337"/>
    <property type="match status" value="1"/>
</dbReference>
<feature type="compositionally biased region" description="Acidic residues" evidence="4">
    <location>
        <begin position="574"/>
        <end position="587"/>
    </location>
</feature>
<feature type="repeat" description="WD" evidence="3">
    <location>
        <begin position="112"/>
        <end position="153"/>
    </location>
</feature>
<dbReference type="GO" id="GO:0043130">
    <property type="term" value="F:ubiquitin binding"/>
    <property type="evidence" value="ECO:0007669"/>
    <property type="project" value="TreeGrafter"/>
</dbReference>
<feature type="region of interest" description="Disordered" evidence="4">
    <location>
        <begin position="516"/>
        <end position="547"/>
    </location>
</feature>
<dbReference type="STRING" id="3076.A0A2P6U3X9"/>
<dbReference type="EMBL" id="LHPG02000001">
    <property type="protein sequence ID" value="PRW61015.1"/>
    <property type="molecule type" value="Genomic_DNA"/>
</dbReference>
<keyword evidence="6" id="KW-1185">Reference proteome</keyword>
<dbReference type="InterPro" id="IPR001680">
    <property type="entry name" value="WD40_rpt"/>
</dbReference>
<accession>A0A2P6U3X9</accession>
<dbReference type="InterPro" id="IPR019775">
    <property type="entry name" value="WD40_repeat_CS"/>
</dbReference>
<evidence type="ECO:0000256" key="4">
    <source>
        <dbReference type="SAM" id="MobiDB-lite"/>
    </source>
</evidence>
<name>A0A2P6U3X9_CHLSO</name>
<dbReference type="GO" id="GO:0000724">
    <property type="term" value="P:double-strand break repair via homologous recombination"/>
    <property type="evidence" value="ECO:0007669"/>
    <property type="project" value="TreeGrafter"/>
</dbReference>
<evidence type="ECO:0000256" key="1">
    <source>
        <dbReference type="ARBA" id="ARBA00022574"/>
    </source>
</evidence>
<dbReference type="OrthoDB" id="2421129at2759"/>
<proteinExistence type="predicted"/>
<dbReference type="InterPro" id="IPR015943">
    <property type="entry name" value="WD40/YVTN_repeat-like_dom_sf"/>
</dbReference>
<sequence>MSVAGGGGGGRPLSHRVSFLFRRSEGAGHCAGVNALVLSADEQRLWTGSRDSIVACWDATAAPRPPLLHEHVGHVDWVNDLALVGDVLVSCSNDLTLRVWRPDSPGPALGCLTGHSDYVTGVATSAASSTLASGGLRGEVLLWDLEALRRVMTGAAPDESFGATPADAPRGSIYAIGMNAAGSLVATGSTEALVGLIDVRSGQTVMQLKGHTDNIRALQLDAEGRLLLTGSADHTMRLWDLGQQRCVQTLAVHTDSVWALAAGAGFSTVYSGGRDGCIYKTRLATRVSELLACEQQPVLRLAVAADETSLWAASTSPSVHKWQVEAREPPVLALPVSPRSPGPAGGGAGPIAGSFFHASPSVAARARLAFDLHGTRPSSQQLQPAAATPGIPPIQHAAVLTDRRHVLTLDAEGRVQMWDVTAGAVVRDFGQRELKDIERQLFEPSHSVSAWFAPEVKLGSLSGSMEAPGCFGAEIYAQDLGDAEAPIDLKVNFGEQMLVALFRQWASVQQQQQQQQQAAIAGPSSGAQQQRQPAAAPAAAGGPSPAAGAAAAGAAVAAAAEAGGRNDGAQQQQVDEDSSMADADEDAAAGSGEPAAPSSRFVFEGPLAPVVMVAPVGGSSTGGAGSIPWRCAIDSFSGEEEVPQWVADCVLHGHFPVSRELKMAFQLLPLPGSGLPSLLQSRLNAPRVLRVNKVADYVKRKMEEHGIQLREEPLFWDPAKAERWQAEASAAQQDPGAAAGVHQLQPVAGGAGGGAAQPAAILITCKGHTVPWDFSLAAVRQWIWRRSDDLVLHYSVRDERTPLRLPAIRPPS</sequence>
<keyword evidence="1 3" id="KW-0853">WD repeat</keyword>
<organism evidence="5 6">
    <name type="scientific">Chlorella sorokiniana</name>
    <name type="common">Freshwater green alga</name>
    <dbReference type="NCBI Taxonomy" id="3076"/>
    <lineage>
        <taxon>Eukaryota</taxon>
        <taxon>Viridiplantae</taxon>
        <taxon>Chlorophyta</taxon>
        <taxon>core chlorophytes</taxon>
        <taxon>Trebouxiophyceae</taxon>
        <taxon>Chlorellales</taxon>
        <taxon>Chlorellaceae</taxon>
        <taxon>Chlorella clade</taxon>
        <taxon>Chlorella</taxon>
    </lineage>
</organism>
<keyword evidence="2" id="KW-0677">Repeat</keyword>
<dbReference type="Proteomes" id="UP000239899">
    <property type="component" value="Unassembled WGS sequence"/>
</dbReference>